<dbReference type="PANTHER" id="PTHR11360:SF284">
    <property type="entry name" value="EG:103B4.3 PROTEIN-RELATED"/>
    <property type="match status" value="1"/>
</dbReference>
<dbReference type="OrthoDB" id="6499973at2759"/>
<feature type="transmembrane region" description="Helical" evidence="3">
    <location>
        <begin position="501"/>
        <end position="524"/>
    </location>
</feature>
<feature type="region of interest" description="Disordered" evidence="2">
    <location>
        <begin position="257"/>
        <end position="281"/>
    </location>
</feature>
<evidence type="ECO:0000256" key="3">
    <source>
        <dbReference type="SAM" id="Phobius"/>
    </source>
</evidence>
<dbReference type="PROSITE" id="PS50850">
    <property type="entry name" value="MFS"/>
    <property type="match status" value="1"/>
</dbReference>
<reference evidence="6" key="1">
    <citation type="submission" date="2015-02" db="EMBL/GenBank/DDBJ databases">
        <title>Genome sequencing for Strongylocentrotus purpuratus.</title>
        <authorList>
            <person name="Murali S."/>
            <person name="Liu Y."/>
            <person name="Vee V."/>
            <person name="English A."/>
            <person name="Wang M."/>
            <person name="Skinner E."/>
            <person name="Han Y."/>
            <person name="Muzny D.M."/>
            <person name="Worley K.C."/>
            <person name="Gibbs R.A."/>
        </authorList>
    </citation>
    <scope>NUCLEOTIDE SEQUENCE</scope>
</reference>
<accession>A0A7M7PTI0</accession>
<dbReference type="InterPro" id="IPR050327">
    <property type="entry name" value="Proton-linked_MCT"/>
</dbReference>
<dbReference type="FunFam" id="1.20.1250.20:FF:001039">
    <property type="entry name" value="Uncharacterized protein"/>
    <property type="match status" value="1"/>
</dbReference>
<dbReference type="PANTHER" id="PTHR11360">
    <property type="entry name" value="MONOCARBOXYLATE TRANSPORTER"/>
    <property type="match status" value="1"/>
</dbReference>
<dbReference type="InterPro" id="IPR011701">
    <property type="entry name" value="MFS"/>
</dbReference>
<feature type="transmembrane region" description="Helical" evidence="3">
    <location>
        <begin position="167"/>
        <end position="185"/>
    </location>
</feature>
<dbReference type="GeneID" id="580267"/>
<sequence>MEKGHKVRRWFVLLCAHMSMVIFAGTYRSLGVFLVEWKDYFNTTSTEISAIITVLAASGLLSGIPSGIVITRYGCHYGSLLGGIAFVSGTVTSVFAPNPLVLCFTMGFVTGLGIGSVRNSAIVAIAQVFKKGYSRANGIALAGGSIGMMVVPPLLQLCIDQYGWRGALLILVGIQLHLFLAALIFRPPQRGNMPEETQTMPKPVVRGSKNESKEHELEPLRGVHGDDSKSTFSDVTVNHSSAKDISQLVNEKKNVTQLNSGDDMTAHSHVDTELDESTDHDEIQKAAVDDHERDTEHGCLDASQTPTILNAESEDVTKNITKESDIIDKDETEVVKLRHGPSHEHGDGPSATYASTRRPSRVQRGLSSSGLSLFGNNIGFCLLNLCQITIGLCYTGILTHLVASAVYDGIDQQSASFLLSVFGISNLIVRLASGWVVELHFLSPEHLYVLAVVAFGVTMIVSRAWSSYGWYVFVAALFGLSSGLFKTLNPVVLKRYVGMKYFARAIGVFYAFTGAGDLIGPVFAGALYDASNSYDLPFYVGGSILIVSSGLLLLEPPLTRLKERRQARSKMDSDEAAV</sequence>
<dbReference type="OMA" id="WSSYGWY"/>
<evidence type="ECO:0000259" key="4">
    <source>
        <dbReference type="PROSITE" id="PS50850"/>
    </source>
</evidence>
<comment type="subcellular location">
    <subcellularLocation>
        <location evidence="1">Membrane</location>
        <topology evidence="1">Multi-pass membrane protein</topology>
    </subcellularLocation>
</comment>
<feature type="transmembrane region" description="Helical" evidence="3">
    <location>
        <begin position="373"/>
        <end position="397"/>
    </location>
</feature>
<dbReference type="RefSeq" id="XP_030855307.1">
    <property type="nucleotide sequence ID" value="XM_030999447.1"/>
</dbReference>
<feature type="transmembrane region" description="Helical" evidence="3">
    <location>
        <begin position="136"/>
        <end position="155"/>
    </location>
</feature>
<feature type="domain" description="Major facilitator superfamily (MFS) profile" evidence="4">
    <location>
        <begin position="12"/>
        <end position="560"/>
    </location>
</feature>
<dbReference type="AlphaFoldDB" id="A0A7M7PTI0"/>
<proteinExistence type="predicted"/>
<feature type="transmembrane region" description="Helical" evidence="3">
    <location>
        <begin position="417"/>
        <end position="435"/>
    </location>
</feature>
<feature type="compositionally biased region" description="Basic and acidic residues" evidence="2">
    <location>
        <begin position="338"/>
        <end position="347"/>
    </location>
</feature>
<feature type="transmembrane region" description="Helical" evidence="3">
    <location>
        <begin position="536"/>
        <end position="554"/>
    </location>
</feature>
<feature type="region of interest" description="Disordered" evidence="2">
    <location>
        <begin position="338"/>
        <end position="360"/>
    </location>
</feature>
<dbReference type="Gene3D" id="1.20.1250.20">
    <property type="entry name" value="MFS general substrate transporter like domains"/>
    <property type="match status" value="2"/>
</dbReference>
<evidence type="ECO:0000256" key="1">
    <source>
        <dbReference type="ARBA" id="ARBA00004141"/>
    </source>
</evidence>
<evidence type="ECO:0000313" key="5">
    <source>
        <dbReference type="EnsemblMetazoa" id="XP_030855307"/>
    </source>
</evidence>
<keyword evidence="3" id="KW-1133">Transmembrane helix</keyword>
<dbReference type="InterPro" id="IPR036259">
    <property type="entry name" value="MFS_trans_sf"/>
</dbReference>
<evidence type="ECO:0000313" key="6">
    <source>
        <dbReference type="Proteomes" id="UP000007110"/>
    </source>
</evidence>
<keyword evidence="3" id="KW-0472">Membrane</keyword>
<dbReference type="EnsemblMetazoa" id="XM_030999447">
    <property type="protein sequence ID" value="XP_030855307"/>
    <property type="gene ID" value="LOC580267"/>
</dbReference>
<reference evidence="5" key="2">
    <citation type="submission" date="2021-01" db="UniProtKB">
        <authorList>
            <consortium name="EnsemblMetazoa"/>
        </authorList>
    </citation>
    <scope>IDENTIFICATION</scope>
</reference>
<dbReference type="Pfam" id="PF07690">
    <property type="entry name" value="MFS_1"/>
    <property type="match status" value="2"/>
</dbReference>
<keyword evidence="3" id="KW-0812">Transmembrane</keyword>
<feature type="transmembrane region" description="Helical" evidence="3">
    <location>
        <begin position="12"/>
        <end position="30"/>
    </location>
</feature>
<feature type="transmembrane region" description="Helical" evidence="3">
    <location>
        <begin position="77"/>
        <end position="96"/>
    </location>
</feature>
<dbReference type="FunFam" id="1.20.1250.20:FF:001037">
    <property type="entry name" value="Uncharacterized protein"/>
    <property type="match status" value="1"/>
</dbReference>
<keyword evidence="6" id="KW-1185">Reference proteome</keyword>
<name>A0A7M7PTI0_STRPU</name>
<feature type="transmembrane region" description="Helical" evidence="3">
    <location>
        <begin position="50"/>
        <end position="70"/>
    </location>
</feature>
<feature type="region of interest" description="Disordered" evidence="2">
    <location>
        <begin position="190"/>
        <end position="237"/>
    </location>
</feature>
<protein>
    <recommendedName>
        <fullName evidence="4">Major facilitator superfamily (MFS) profile domain-containing protein</fullName>
    </recommendedName>
</protein>
<feature type="transmembrane region" description="Helical" evidence="3">
    <location>
        <begin position="447"/>
        <end position="465"/>
    </location>
</feature>
<dbReference type="GO" id="GO:0016020">
    <property type="term" value="C:membrane"/>
    <property type="evidence" value="ECO:0007669"/>
    <property type="project" value="UniProtKB-SubCell"/>
</dbReference>
<evidence type="ECO:0000256" key="2">
    <source>
        <dbReference type="SAM" id="MobiDB-lite"/>
    </source>
</evidence>
<dbReference type="SUPFAM" id="SSF103473">
    <property type="entry name" value="MFS general substrate transporter"/>
    <property type="match status" value="1"/>
</dbReference>
<organism evidence="5 6">
    <name type="scientific">Strongylocentrotus purpuratus</name>
    <name type="common">Purple sea urchin</name>
    <dbReference type="NCBI Taxonomy" id="7668"/>
    <lineage>
        <taxon>Eukaryota</taxon>
        <taxon>Metazoa</taxon>
        <taxon>Echinodermata</taxon>
        <taxon>Eleutherozoa</taxon>
        <taxon>Echinozoa</taxon>
        <taxon>Echinoidea</taxon>
        <taxon>Euechinoidea</taxon>
        <taxon>Echinacea</taxon>
        <taxon>Camarodonta</taxon>
        <taxon>Echinidea</taxon>
        <taxon>Strongylocentrotidae</taxon>
        <taxon>Strongylocentrotus</taxon>
    </lineage>
</organism>
<dbReference type="Proteomes" id="UP000007110">
    <property type="component" value="Unassembled WGS sequence"/>
</dbReference>
<feature type="transmembrane region" description="Helical" evidence="3">
    <location>
        <begin position="471"/>
        <end position="489"/>
    </location>
</feature>
<feature type="compositionally biased region" description="Basic and acidic residues" evidence="2">
    <location>
        <begin position="208"/>
        <end position="229"/>
    </location>
</feature>
<dbReference type="InterPro" id="IPR020846">
    <property type="entry name" value="MFS_dom"/>
</dbReference>
<dbReference type="GO" id="GO:0022857">
    <property type="term" value="F:transmembrane transporter activity"/>
    <property type="evidence" value="ECO:0007669"/>
    <property type="project" value="InterPro"/>
</dbReference>